<keyword evidence="8" id="KW-0067">ATP-binding</keyword>
<organism evidence="14 15">
    <name type="scientific">Pseudidiomarina indica</name>
    <dbReference type="NCBI Taxonomy" id="1159017"/>
    <lineage>
        <taxon>Bacteria</taxon>
        <taxon>Pseudomonadati</taxon>
        <taxon>Pseudomonadota</taxon>
        <taxon>Gammaproteobacteria</taxon>
        <taxon>Alteromonadales</taxon>
        <taxon>Idiomarinaceae</taxon>
        <taxon>Pseudidiomarina</taxon>
    </lineage>
</organism>
<evidence type="ECO:0000256" key="2">
    <source>
        <dbReference type="ARBA" id="ARBA00005810"/>
    </source>
</evidence>
<keyword evidence="15" id="KW-1185">Reference proteome</keyword>
<gene>
    <name evidence="14" type="ORF">SAMN02927930_01684</name>
</gene>
<evidence type="ECO:0000256" key="10">
    <source>
        <dbReference type="ARBA" id="ARBA00029409"/>
    </source>
</evidence>
<dbReference type="Proteomes" id="UP000199626">
    <property type="component" value="Unassembled WGS sequence"/>
</dbReference>
<dbReference type="GO" id="GO:0005524">
    <property type="term" value="F:ATP binding"/>
    <property type="evidence" value="ECO:0007669"/>
    <property type="project" value="UniProtKB-KW"/>
</dbReference>
<comment type="similarity">
    <text evidence="2">Belongs to the HPPK family.</text>
</comment>
<evidence type="ECO:0000313" key="14">
    <source>
        <dbReference type="EMBL" id="SDB44040.1"/>
    </source>
</evidence>
<dbReference type="RefSeq" id="WP_092593619.1">
    <property type="nucleotide sequence ID" value="NZ_FMXN01000010.1"/>
</dbReference>
<dbReference type="GO" id="GO:0046654">
    <property type="term" value="P:tetrahydrofolate biosynthetic process"/>
    <property type="evidence" value="ECO:0007669"/>
    <property type="project" value="UniProtKB-UniPathway"/>
</dbReference>
<dbReference type="EC" id="2.7.6.3" evidence="3"/>
<comment type="function">
    <text evidence="10">Catalyzes the transfer of pyrophosphate from adenosine triphosphate (ATP) to 6-hydroxymethyl-7,8-dihydropterin, an enzymatic step in folate biosynthesis pathway.</text>
</comment>
<dbReference type="STRING" id="1159017.SAMN02927930_01684"/>
<dbReference type="GO" id="GO:0003848">
    <property type="term" value="F:2-amino-4-hydroxy-6-hydroxymethyldihydropteridine diphosphokinase activity"/>
    <property type="evidence" value="ECO:0007669"/>
    <property type="project" value="UniProtKB-EC"/>
</dbReference>
<proteinExistence type="inferred from homology"/>
<name>A0A1G6DFY2_9GAMM</name>
<feature type="domain" description="7,8-dihydro-6-hydroxymethylpterin-pyrophosphokinase" evidence="13">
    <location>
        <begin position="88"/>
        <end position="99"/>
    </location>
</feature>
<evidence type="ECO:0000256" key="12">
    <source>
        <dbReference type="ARBA" id="ARBA00033413"/>
    </source>
</evidence>
<evidence type="ECO:0000256" key="11">
    <source>
        <dbReference type="ARBA" id="ARBA00029766"/>
    </source>
</evidence>
<dbReference type="PANTHER" id="PTHR43071:SF1">
    <property type="entry name" value="2-AMINO-4-HYDROXY-6-HYDROXYMETHYLDIHYDROPTERIDINE PYROPHOSPHOKINASE"/>
    <property type="match status" value="1"/>
</dbReference>
<dbReference type="InterPro" id="IPR000550">
    <property type="entry name" value="Hppk"/>
</dbReference>
<comment type="pathway">
    <text evidence="1">Cofactor biosynthesis; tetrahydrofolate biosynthesis; 2-amino-4-hydroxy-6-hydroxymethyl-7,8-dihydropteridine diphosphate from 7,8-dihydroneopterin triphosphate: step 4/4.</text>
</comment>
<evidence type="ECO:0000256" key="7">
    <source>
        <dbReference type="ARBA" id="ARBA00022777"/>
    </source>
</evidence>
<dbReference type="OrthoDB" id="9808041at2"/>
<evidence type="ECO:0000256" key="8">
    <source>
        <dbReference type="ARBA" id="ARBA00022840"/>
    </source>
</evidence>
<dbReference type="PANTHER" id="PTHR43071">
    <property type="entry name" value="2-AMINO-4-HYDROXY-6-HYDROXYMETHYLDIHYDROPTERIDINE PYROPHOSPHOKINASE"/>
    <property type="match status" value="1"/>
</dbReference>
<dbReference type="GO" id="GO:0016301">
    <property type="term" value="F:kinase activity"/>
    <property type="evidence" value="ECO:0007669"/>
    <property type="project" value="UniProtKB-KW"/>
</dbReference>
<keyword evidence="5" id="KW-0808">Transferase</keyword>
<evidence type="ECO:0000256" key="4">
    <source>
        <dbReference type="ARBA" id="ARBA00016218"/>
    </source>
</evidence>
<dbReference type="SUPFAM" id="SSF55083">
    <property type="entry name" value="6-hydroxymethyl-7,8-dihydropterin pyrophosphokinase, HPPK"/>
    <property type="match status" value="1"/>
</dbReference>
<evidence type="ECO:0000256" key="6">
    <source>
        <dbReference type="ARBA" id="ARBA00022741"/>
    </source>
</evidence>
<keyword evidence="7 14" id="KW-0418">Kinase</keyword>
<dbReference type="CDD" id="cd00483">
    <property type="entry name" value="HPPK"/>
    <property type="match status" value="1"/>
</dbReference>
<evidence type="ECO:0000256" key="9">
    <source>
        <dbReference type="ARBA" id="ARBA00022909"/>
    </source>
</evidence>
<dbReference type="PROSITE" id="PS00794">
    <property type="entry name" value="HPPK"/>
    <property type="match status" value="1"/>
</dbReference>
<dbReference type="Gene3D" id="3.30.70.560">
    <property type="entry name" value="7,8-Dihydro-6-hydroxymethylpterin-pyrophosphokinase HPPK"/>
    <property type="match status" value="1"/>
</dbReference>
<evidence type="ECO:0000259" key="13">
    <source>
        <dbReference type="PROSITE" id="PS00794"/>
    </source>
</evidence>
<dbReference type="NCBIfam" id="TIGR01498">
    <property type="entry name" value="folK"/>
    <property type="match status" value="1"/>
</dbReference>
<dbReference type="EMBL" id="FMXN01000010">
    <property type="protein sequence ID" value="SDB44040.1"/>
    <property type="molecule type" value="Genomic_DNA"/>
</dbReference>
<accession>A0A1G6DFY2</accession>
<reference evidence="15" key="1">
    <citation type="submission" date="2016-10" db="EMBL/GenBank/DDBJ databases">
        <authorList>
            <person name="Varghese N."/>
            <person name="Submissions S."/>
        </authorList>
    </citation>
    <scope>NUCLEOTIDE SEQUENCE [LARGE SCALE GENOMIC DNA]</scope>
    <source>
        <strain evidence="15">CGMCC 1.10824</strain>
    </source>
</reference>
<keyword evidence="6" id="KW-0547">Nucleotide-binding</keyword>
<evidence type="ECO:0000256" key="3">
    <source>
        <dbReference type="ARBA" id="ARBA00013253"/>
    </source>
</evidence>
<sequence>MAHVYIALGANLADPLSTLKQAVQTLQQHPELHHFKVSSFYRSKPMGPQDQPDYVNAVAEFHTALAPLTLLDELQAIEQQYGRQRLRHWGPRTLDLDLLLYDHQQIQEPRLTVPHPGIAERDFVVVPLAELAPQLQLPDGRSISTLLTTMIDHDLIKIT</sequence>
<protein>
    <recommendedName>
        <fullName evidence="4">2-amino-4-hydroxy-6-hydroxymethyldihydropteridine pyrophosphokinase</fullName>
        <ecNumber evidence="3">2.7.6.3</ecNumber>
    </recommendedName>
    <alternativeName>
        <fullName evidence="11">6-hydroxymethyl-7,8-dihydropterin pyrophosphokinase</fullName>
    </alternativeName>
    <alternativeName>
        <fullName evidence="12">7,8-dihydro-6-hydroxymethylpterin-pyrophosphokinase</fullName>
    </alternativeName>
</protein>
<dbReference type="GO" id="GO:0046656">
    <property type="term" value="P:folic acid biosynthetic process"/>
    <property type="evidence" value="ECO:0007669"/>
    <property type="project" value="UniProtKB-KW"/>
</dbReference>
<dbReference type="UniPathway" id="UPA00077">
    <property type="reaction ID" value="UER00155"/>
</dbReference>
<keyword evidence="9" id="KW-0289">Folate biosynthesis</keyword>
<dbReference type="InterPro" id="IPR035907">
    <property type="entry name" value="Hppk_sf"/>
</dbReference>
<dbReference type="AlphaFoldDB" id="A0A1G6DFY2"/>
<evidence type="ECO:0000256" key="5">
    <source>
        <dbReference type="ARBA" id="ARBA00022679"/>
    </source>
</evidence>
<evidence type="ECO:0000313" key="15">
    <source>
        <dbReference type="Proteomes" id="UP000199626"/>
    </source>
</evidence>
<dbReference type="Pfam" id="PF01288">
    <property type="entry name" value="HPPK"/>
    <property type="match status" value="1"/>
</dbReference>
<evidence type="ECO:0000256" key="1">
    <source>
        <dbReference type="ARBA" id="ARBA00005051"/>
    </source>
</evidence>